<dbReference type="PANTHER" id="PTHR37260:SF2">
    <property type="entry name" value="PROTEIN ECERIFERUM 16"/>
    <property type="match status" value="1"/>
</dbReference>
<accession>A0AAP0JFB1</accession>
<sequence>MDTKSLAKSKRAHSQHHHSRKPRQQTSKSKSSHFHGSSFSSSSSTMPSNWDRYEEETEEPGLGDRAGRRASEQVVAPKSKGADFRHLISEAQSQLQSRSQSGGASERLSCYGSFDDDLPGFDLGISSMLSVRGNGIMSWVEDDNFVVDGDSSMGYEASFFSLDLHALAAQLEKIDVSKRLFIEEDLLPPELYAEESREEGTCTLEAERNMHGKSEILPAQNASGFSTFPCEGTHVVDQGAAAAIKSICISPSDEDKVTYLAEDKSKHFDQTNLGDLVDFIAELDQTFVSESNEKKVSKFKAFDAEAELDTLLGSFGRTNLLDSSGTNKMPNGSFLLPNGTPEHLKQQDGVPSLYANRKSMGQSSNSSRSVDMTLDLDNTVDDLLAEASNLQEKKGSVVPLQHDAKLTDFTKSSPQSSAKLMDDFNSWLDTI</sequence>
<protein>
    <submittedName>
        <fullName evidence="2">Uncharacterized protein</fullName>
    </submittedName>
</protein>
<dbReference type="PANTHER" id="PTHR37260">
    <property type="entry name" value="PHOSPHORELAY PROTEIN"/>
    <property type="match status" value="1"/>
</dbReference>
<dbReference type="AlphaFoldDB" id="A0AAP0JFB1"/>
<dbReference type="EMBL" id="JBBNAG010000005">
    <property type="protein sequence ID" value="KAK9131910.1"/>
    <property type="molecule type" value="Genomic_DNA"/>
</dbReference>
<name>A0AAP0JFB1_9MAGN</name>
<dbReference type="InterPro" id="IPR053342">
    <property type="entry name" value="Exosome_cofactor/PTGS_suppr"/>
</dbReference>
<dbReference type="Proteomes" id="UP001419268">
    <property type="component" value="Unassembled WGS sequence"/>
</dbReference>
<evidence type="ECO:0000256" key="1">
    <source>
        <dbReference type="SAM" id="MobiDB-lite"/>
    </source>
</evidence>
<organism evidence="2 3">
    <name type="scientific">Stephania cephalantha</name>
    <dbReference type="NCBI Taxonomy" id="152367"/>
    <lineage>
        <taxon>Eukaryota</taxon>
        <taxon>Viridiplantae</taxon>
        <taxon>Streptophyta</taxon>
        <taxon>Embryophyta</taxon>
        <taxon>Tracheophyta</taxon>
        <taxon>Spermatophyta</taxon>
        <taxon>Magnoliopsida</taxon>
        <taxon>Ranunculales</taxon>
        <taxon>Menispermaceae</taxon>
        <taxon>Menispermoideae</taxon>
        <taxon>Cissampelideae</taxon>
        <taxon>Stephania</taxon>
    </lineage>
</organism>
<comment type="caution">
    <text evidence="2">The sequence shown here is derived from an EMBL/GenBank/DDBJ whole genome shotgun (WGS) entry which is preliminary data.</text>
</comment>
<evidence type="ECO:0000313" key="2">
    <source>
        <dbReference type="EMBL" id="KAK9131910.1"/>
    </source>
</evidence>
<keyword evidence="3" id="KW-1185">Reference proteome</keyword>
<proteinExistence type="predicted"/>
<feature type="compositionally biased region" description="Low complexity" evidence="1">
    <location>
        <begin position="34"/>
        <end position="44"/>
    </location>
</feature>
<feature type="compositionally biased region" description="Basic residues" evidence="1">
    <location>
        <begin position="7"/>
        <end position="23"/>
    </location>
</feature>
<gene>
    <name evidence="2" type="ORF">Scep_011438</name>
</gene>
<reference evidence="2 3" key="1">
    <citation type="submission" date="2024-01" db="EMBL/GenBank/DDBJ databases">
        <title>Genome assemblies of Stephania.</title>
        <authorList>
            <person name="Yang L."/>
        </authorList>
    </citation>
    <scope>NUCLEOTIDE SEQUENCE [LARGE SCALE GENOMIC DNA]</scope>
    <source>
        <strain evidence="2">JXDWG</strain>
        <tissue evidence="2">Leaf</tissue>
    </source>
</reference>
<evidence type="ECO:0000313" key="3">
    <source>
        <dbReference type="Proteomes" id="UP001419268"/>
    </source>
</evidence>
<feature type="region of interest" description="Disordered" evidence="1">
    <location>
        <begin position="1"/>
        <end position="83"/>
    </location>
</feature>